<feature type="compositionally biased region" description="Basic and acidic residues" evidence="1">
    <location>
        <begin position="223"/>
        <end position="238"/>
    </location>
</feature>
<organism evidence="2 3">
    <name type="scientific">Moesziomyces aphidis</name>
    <name type="common">Pseudozyma aphidis</name>
    <dbReference type="NCBI Taxonomy" id="84754"/>
    <lineage>
        <taxon>Eukaryota</taxon>
        <taxon>Fungi</taxon>
        <taxon>Dikarya</taxon>
        <taxon>Basidiomycota</taxon>
        <taxon>Ustilaginomycotina</taxon>
        <taxon>Ustilaginomycetes</taxon>
        <taxon>Ustilaginales</taxon>
        <taxon>Ustilaginaceae</taxon>
        <taxon>Moesziomyces</taxon>
    </lineage>
</organism>
<protein>
    <submittedName>
        <fullName evidence="2">Uncharacterized protein</fullName>
    </submittedName>
</protein>
<sequence>MPPNQLHLPSFKDLVTFCKDDRVTVEASSLQVVRDASQGAHQTAFDRRCSDADKEARERHRFDQEQRGHQALREPSVQSRALPAVKESEGRGPQQASQADHSDQVRPRFADLSGTLPRAIHTASSSSSSASTRSSEESTRLTHLQYARSVPQVHPSDRRSELQSQQSNRSAAELKPSRGDTFMPPTPSTATRSDTRYAPQTIPSRRSLPYRSSAEMHPNGHLKQFEHAHQRHAQDHRVRSYSASPHAGSTDRGRSAPSSPPPYVARQTLVVPGSRSHPPPIAPKPTIARPATHDGARTFDSRSSAPMHRAQPAHARSGDHDVVGNPQTRTFAAKERMAQVRGGEHEPNRMHTVQHRQDVNGRGSLADRKRYDDEVHRETRMAGPPFAGFSATQSSSQRAHTEPSAQHHRVRPSHPSALDASPQLRYGTNGQITATSGPVRQYTETATDIAAKLESAPERDHPHRQCTSPCSPNCPRRGSVRHDPAHFHQASRERMPSQPQILRTQSEEMRRLQARPAPQAVMLGTRDERDGIVRREAGFSDDGMYAMQRSNAPAGSQVQRRVLGGVSVRSQQARQPASYAVSRNEVYQPYDASGGYASGVAVKRSSQGSIRRMSPPRLTRQGEMDTALCSSTTERPLPRSTGYAHGPSDNHEPAQFVRTQRLSTEQHRYSATHEAAGHERTYSTPQRGSEWSGDRSAARSCPHRPVIASQQFAPAAAMRDDGLQRNGSVAVQRPAKRLRAGSDTSLFRHARFAEQNADAYRPGGHSLQSSPLTRPES</sequence>
<feature type="compositionally biased region" description="Basic and acidic residues" evidence="1">
    <location>
        <begin position="44"/>
        <end position="72"/>
    </location>
</feature>
<feature type="compositionally biased region" description="Basic and acidic residues" evidence="1">
    <location>
        <begin position="332"/>
        <end position="380"/>
    </location>
</feature>
<dbReference type="Proteomes" id="UP000019462">
    <property type="component" value="Unassembled WGS sequence"/>
</dbReference>
<dbReference type="OrthoDB" id="10250780at2759"/>
<dbReference type="EMBL" id="AWNI01000010">
    <property type="protein sequence ID" value="ETS62535.1"/>
    <property type="molecule type" value="Genomic_DNA"/>
</dbReference>
<feature type="compositionally biased region" description="Low complexity" evidence="1">
    <location>
        <begin position="123"/>
        <end position="133"/>
    </location>
</feature>
<evidence type="ECO:0000313" key="3">
    <source>
        <dbReference type="Proteomes" id="UP000019462"/>
    </source>
</evidence>
<name>W3VLY8_MOEAP</name>
<comment type="caution">
    <text evidence="2">The sequence shown here is derived from an EMBL/GenBank/DDBJ whole genome shotgun (WGS) entry which is preliminary data.</text>
</comment>
<evidence type="ECO:0000256" key="1">
    <source>
        <dbReference type="SAM" id="MobiDB-lite"/>
    </source>
</evidence>
<feature type="compositionally biased region" description="Basic and acidic residues" evidence="1">
    <location>
        <begin position="100"/>
        <end position="109"/>
    </location>
</feature>
<feature type="region of interest" description="Disordered" evidence="1">
    <location>
        <begin position="591"/>
        <end position="777"/>
    </location>
</feature>
<accession>W3VLY8</accession>
<feature type="compositionally biased region" description="Basic and acidic residues" evidence="1">
    <location>
        <begin position="291"/>
        <end position="300"/>
    </location>
</feature>
<dbReference type="AlphaFoldDB" id="W3VLY8"/>
<feature type="region of interest" description="Disordered" evidence="1">
    <location>
        <begin position="456"/>
        <end position="476"/>
    </location>
</feature>
<dbReference type="HOGENOM" id="CLU_362079_0_0_1"/>
<keyword evidence="3" id="KW-1185">Reference proteome</keyword>
<feature type="region of interest" description="Disordered" evidence="1">
    <location>
        <begin position="32"/>
        <end position="423"/>
    </location>
</feature>
<feature type="compositionally biased region" description="Polar residues" evidence="1">
    <location>
        <begin position="766"/>
        <end position="777"/>
    </location>
</feature>
<proteinExistence type="predicted"/>
<evidence type="ECO:0000313" key="2">
    <source>
        <dbReference type="EMBL" id="ETS62535.1"/>
    </source>
</evidence>
<reference evidence="2 3" key="1">
    <citation type="journal article" date="2014" name="Genome Announc.">
        <title>Genome sequence of the basidiomycetous fungus Pseudozyma aphidis DSM70725, an efficient producer of biosurfactant mannosylerythritol lipids.</title>
        <authorList>
            <person name="Lorenz S."/>
            <person name="Guenther M."/>
            <person name="Grumaz C."/>
            <person name="Rupp S."/>
            <person name="Zibek S."/>
            <person name="Sohn K."/>
        </authorList>
    </citation>
    <scope>NUCLEOTIDE SEQUENCE [LARGE SCALE GENOMIC DNA]</scope>
    <source>
        <strain evidence="3">ATCC 32657 / CBS 517.83 / DSM 70725 / JCM 10318 / NBRC 10182 / NRRL Y-7954 / St-0401</strain>
    </source>
</reference>
<gene>
    <name evidence="2" type="ORF">PaG_03167</name>
</gene>